<reference evidence="5 6" key="1">
    <citation type="journal article" date="2011" name="J. Bacteriol.">
        <title>Draft genome of the psychrotolerant acidophile Acidithiobacillus ferrivorans SS3.</title>
        <authorList>
            <person name="Liljeqvist M."/>
            <person name="Valdes J."/>
            <person name="Holmes D.S."/>
            <person name="Dopson M."/>
        </authorList>
    </citation>
    <scope>NUCLEOTIDE SEQUENCE [LARGE SCALE GENOMIC DNA]</scope>
    <source>
        <strain evidence="5 6">SS3</strain>
    </source>
</reference>
<evidence type="ECO:0000313" key="5">
    <source>
        <dbReference type="EMBL" id="AEM46918.1"/>
    </source>
</evidence>
<dbReference type="KEGG" id="afi:Acife_0720"/>
<comment type="similarity">
    <text evidence="1">Belongs to the HipA Ser/Thr kinase family.</text>
</comment>
<dbReference type="GO" id="GO:0005829">
    <property type="term" value="C:cytosol"/>
    <property type="evidence" value="ECO:0007669"/>
    <property type="project" value="TreeGrafter"/>
</dbReference>
<accession>G0JLG6</accession>
<sequence length="502" mass="56359">MNTQTPHLIRLLRTGSQTGQRLCERMDVSRATLSRLMGDCQSEHPGFLCQIGAARSTRYAWAKPDENHPDQPWNIPVYHVDRHGVLQSDGTLTVLEADEYLFTPSNTLRSRDTNRYPGGWMRSHYEGIPWFLQDIRPQGYLGRALAQQLFRQPEVISTPLPEHIHQWNDDQVLWVITQMGNDLPGHFLIGAASAERFITQSHATDAIHAEDRANAYAQNVRNLMGGRWIPHSSAGGEQPKFVAHVTDRHAQSRHVIVKFSPPAQDASPVAQRWCDLLIAEHHALSVLAEHDMPAAHTELLQGSDGRWFLESTRFDREGAHGRVPVFSLRSVLLEATGDLPGWVPAAAILQRDRLIHMDTMARIHLLDAYGHFIGNTDRHPGNLSFTQPDISDSAHFSLAPAYDMLPMQYAPEAQGSMLPDFRPITPYPVQHEMVPIAQDLAAMFWSGVARDPRISKNFREMAITHAEDLMTIRQKQVLPQLPEHEANSALSGSGLIPDAKVE</sequence>
<protein>
    <submittedName>
        <fullName evidence="5">HipA domain protein</fullName>
    </submittedName>
</protein>
<name>G0JLG6_9PROT</name>
<proteinExistence type="inferred from homology"/>
<dbReference type="PANTHER" id="PTHR37419">
    <property type="entry name" value="SERINE/THREONINE-PROTEIN KINASE TOXIN HIPA"/>
    <property type="match status" value="1"/>
</dbReference>
<evidence type="ECO:0000256" key="1">
    <source>
        <dbReference type="ARBA" id="ARBA00010164"/>
    </source>
</evidence>
<feature type="domain" description="HipA-like C-terminal" evidence="4">
    <location>
        <begin position="232"/>
        <end position="411"/>
    </location>
</feature>
<keyword evidence="3" id="KW-0418">Kinase</keyword>
<dbReference type="Proteomes" id="UP000009220">
    <property type="component" value="Chromosome"/>
</dbReference>
<evidence type="ECO:0000256" key="3">
    <source>
        <dbReference type="ARBA" id="ARBA00022777"/>
    </source>
</evidence>
<dbReference type="InterPro" id="IPR052028">
    <property type="entry name" value="HipA_Ser/Thr_kinase"/>
</dbReference>
<dbReference type="InterPro" id="IPR012893">
    <property type="entry name" value="HipA-like_C"/>
</dbReference>
<dbReference type="EMBL" id="CP002985">
    <property type="protein sequence ID" value="AEM46918.1"/>
    <property type="molecule type" value="Genomic_DNA"/>
</dbReference>
<keyword evidence="2" id="KW-0808">Transferase</keyword>
<dbReference type="RefSeq" id="WP_014028187.1">
    <property type="nucleotide sequence ID" value="NC_015942.1"/>
</dbReference>
<gene>
    <name evidence="5" type="ORF">Acife_0720</name>
</gene>
<dbReference type="PANTHER" id="PTHR37419:SF8">
    <property type="entry name" value="TOXIN YJJJ"/>
    <property type="match status" value="1"/>
</dbReference>
<dbReference type="AlphaFoldDB" id="G0JLG6"/>
<dbReference type="NCBIfam" id="NF007297">
    <property type="entry name" value="PRK09775.1"/>
    <property type="match status" value="1"/>
</dbReference>
<evidence type="ECO:0000256" key="2">
    <source>
        <dbReference type="ARBA" id="ARBA00022679"/>
    </source>
</evidence>
<dbReference type="eggNOG" id="COG3550">
    <property type="taxonomic scope" value="Bacteria"/>
</dbReference>
<organism evidence="5 6">
    <name type="scientific">Acidithiobacillus ferrivorans SS3</name>
    <dbReference type="NCBI Taxonomy" id="743299"/>
    <lineage>
        <taxon>Bacteria</taxon>
        <taxon>Pseudomonadati</taxon>
        <taxon>Pseudomonadota</taxon>
        <taxon>Acidithiobacillia</taxon>
        <taxon>Acidithiobacillales</taxon>
        <taxon>Acidithiobacillaceae</taxon>
        <taxon>Acidithiobacillus</taxon>
    </lineage>
</organism>
<evidence type="ECO:0000259" key="4">
    <source>
        <dbReference type="Pfam" id="PF07804"/>
    </source>
</evidence>
<evidence type="ECO:0000313" key="6">
    <source>
        <dbReference type="Proteomes" id="UP000009220"/>
    </source>
</evidence>
<dbReference type="HOGENOM" id="CLU_050829_0_0_6"/>
<dbReference type="GO" id="GO:0004674">
    <property type="term" value="F:protein serine/threonine kinase activity"/>
    <property type="evidence" value="ECO:0007669"/>
    <property type="project" value="TreeGrafter"/>
</dbReference>
<dbReference type="Pfam" id="PF07804">
    <property type="entry name" value="HipA_C"/>
    <property type="match status" value="1"/>
</dbReference>
<dbReference type="STRING" id="743299.Acife_0720"/>